<dbReference type="AlphaFoldDB" id="A0A1X9TNV8"/>
<accession>A0A1X9TNV8</accession>
<dbReference type="EMBL" id="SQQU01000008">
    <property type="protein sequence ID" value="MQS30051.1"/>
    <property type="molecule type" value="Genomic_DNA"/>
</dbReference>
<evidence type="ECO:0000313" key="2">
    <source>
        <dbReference type="Proteomes" id="UP000460351"/>
    </source>
</evidence>
<comment type="caution">
    <text evidence="1">The sequence shown here is derived from an EMBL/GenBank/DDBJ whole genome shotgun (WGS) entry which is preliminary data.</text>
</comment>
<organism evidence="1 2">
    <name type="scientific">Escherichia coli</name>
    <dbReference type="NCBI Taxonomy" id="562"/>
    <lineage>
        <taxon>Bacteria</taxon>
        <taxon>Pseudomonadati</taxon>
        <taxon>Pseudomonadota</taxon>
        <taxon>Gammaproteobacteria</taxon>
        <taxon>Enterobacterales</taxon>
        <taxon>Enterobacteriaceae</taxon>
        <taxon>Escherichia</taxon>
    </lineage>
</organism>
<reference evidence="1 2" key="1">
    <citation type="journal article" date="2019" name="Microorganisms">
        <title>Characteristics of Carbapenem-Resistant and Colistin-Resistant Escherichia coli Co-Producing NDM-1 and MCR-1 from Pig Farms in China.</title>
        <authorList>
            <person name="Peng Z."/>
            <person name="Li X."/>
            <person name="Hu Z."/>
            <person name="Li Z."/>
            <person name="Lv Y."/>
            <person name="Lei M."/>
            <person name="Wu B."/>
            <person name="Chen H."/>
            <person name="Wang X."/>
        </authorList>
    </citation>
    <scope>NUCLEOTIDE SEQUENCE [LARGE SCALE GENOMIC DNA]</scope>
    <source>
        <strain evidence="1 2">RXD010</strain>
    </source>
</reference>
<protein>
    <submittedName>
        <fullName evidence="1">Uncharacterized protein</fullName>
    </submittedName>
</protein>
<proteinExistence type="predicted"/>
<evidence type="ECO:0000313" key="1">
    <source>
        <dbReference type="EMBL" id="MQS30051.1"/>
    </source>
</evidence>
<dbReference type="Proteomes" id="UP000460351">
    <property type="component" value="Unassembled WGS sequence"/>
</dbReference>
<sequence>MAITTTLYYPSAYLPGPLKESFGLTPVSPLKRTQMVTGRARQRRAYTSTPTQTDLAWIFSDAQAQAFEAWFRDELSDGAAWFNIPLLTPVGLKNYVCRFTDIYKGPTPEGGLYWRYTAPVELWERPLPPSGWGHYPEWIVGSSLLDIALNKEWPNHDAD</sequence>
<dbReference type="RefSeq" id="WP_042346239.1">
    <property type="nucleotide sequence ID" value="NZ_BNGA01000001.1"/>
</dbReference>
<name>A0A1X9TNV8_ECOLX</name>
<gene>
    <name evidence="1" type="ORF">E4K51_07630</name>
</gene>